<comment type="caution">
    <text evidence="1">The sequence shown here is derived from an EMBL/GenBank/DDBJ whole genome shotgun (WGS) entry which is preliminary data.</text>
</comment>
<evidence type="ECO:0000313" key="1">
    <source>
        <dbReference type="EMBL" id="POS00551.1"/>
    </source>
</evidence>
<proteinExistence type="predicted"/>
<gene>
    <name evidence="1" type="ORF">Q361_1631</name>
</gene>
<dbReference type="RefSeq" id="WP_169929320.1">
    <property type="nucleotide sequence ID" value="NZ_PQNY01000063.1"/>
</dbReference>
<name>A0A2S4N4E4_9FLAO</name>
<accession>A0A2S4N4E4</accession>
<feature type="non-terminal residue" evidence="1">
    <location>
        <position position="899"/>
    </location>
</feature>
<sequence>ALTLTQPTTQNNAVVGGTYTRTFTITNGASGCANAVHFSITYPGAGIQLVDLSLGATHLTPTSTVGNTSYFTIQGSLLTADTQLCNGESLTFTETYKVKACDAVTNYATGWGCSAAPASWCTTTTGIGNITMAEGVPIFGSFNVVRTGLVDSCTNFNLIVTYKNTGTGNSTAATMYNVKLRLGAGATLALSNFNFSFLRLMSGTIGTLTNIPVTNGQPVSTSIAYIDTTNNALFTSDPDGAGVGLEDVDGDGFYDDLPPGNTVTINYVMSVNCSKYLCNQEHSEYYSLYGDVQHTTMCSSAIETPTRLTSNTFNQQISTLSNKSYAPSNIPGNTTFRARFSVGYYILNNVLDTSNTRYIYEITLPTGVAMVGTGNISWRNGQYPNNSTSAGTSVTATVSGSVLTIQSPSNAVGWIEIDLTTDCSVITPNAQGVFTTTIPFKFKRLDNIVTGCLCNAEIFCNSLVLQNILCPITCASGGPTTTSSLVERASNSYGWTDNTLSTIQSKSSISTYDLSKALYLDDIEVSSNATQGAASSNLYLHFSIIKHKAPYTENKITPSSINLTIKRGGTVLTSSTLSGTYCTITSGSAGSPVEYYQYLDWNLSSILPPGGLLPNDEIISVATYQVSSNNLATHDIQTGKLMYFYNKDVSNNKLYCNTVVPELYLVSPVITDAHNGGVYLTASSCDVMNVGAGTNYYAYRFDAGGTIFLNEIRPGFLPTQYEITLPTNYELDKVVNSDYGGTLTPASISGNTYTFNLSVKSYPITVTNTYSTIFTVYIKPTCGSIASGENYLSKLYYIPQYYYHKKQASLPTPSTLNKTLSIAYNNDSRPEVSLTNQTGSIQATNTTESFVFRMASIGTTKAPYTWFSIPTVSGVTITQVKDIATGTILTPITYTGGQW</sequence>
<reference evidence="1 2" key="1">
    <citation type="submission" date="2018-01" db="EMBL/GenBank/DDBJ databases">
        <title>Genomic Encyclopedia of Type Strains, Phase I: the one thousand microbial genomes (KMG-I) project.</title>
        <authorList>
            <person name="Goeker M."/>
        </authorList>
    </citation>
    <scope>NUCLEOTIDE SEQUENCE [LARGE SCALE GENOMIC DNA]</scope>
    <source>
        <strain evidence="1 2">DSM 17960</strain>
    </source>
</reference>
<dbReference type="EMBL" id="PQNY01000063">
    <property type="protein sequence ID" value="POS00551.1"/>
    <property type="molecule type" value="Genomic_DNA"/>
</dbReference>
<keyword evidence="2" id="KW-1185">Reference proteome</keyword>
<dbReference type="Proteomes" id="UP000237056">
    <property type="component" value="Unassembled WGS sequence"/>
</dbReference>
<dbReference type="AlphaFoldDB" id="A0A2S4N4E4"/>
<protein>
    <submittedName>
        <fullName evidence="1">Uncharacterized protein</fullName>
    </submittedName>
</protein>
<feature type="non-terminal residue" evidence="1">
    <location>
        <position position="1"/>
    </location>
</feature>
<organism evidence="1 2">
    <name type="scientific">Flavobacterium croceum DSM 17960</name>
    <dbReference type="NCBI Taxonomy" id="1121886"/>
    <lineage>
        <taxon>Bacteria</taxon>
        <taxon>Pseudomonadati</taxon>
        <taxon>Bacteroidota</taxon>
        <taxon>Flavobacteriia</taxon>
        <taxon>Flavobacteriales</taxon>
        <taxon>Flavobacteriaceae</taxon>
        <taxon>Flavobacterium</taxon>
    </lineage>
</organism>
<evidence type="ECO:0000313" key="2">
    <source>
        <dbReference type="Proteomes" id="UP000237056"/>
    </source>
</evidence>